<keyword evidence="4" id="KW-1185">Reference proteome</keyword>
<evidence type="ECO:0000313" key="3">
    <source>
        <dbReference type="EMBL" id="PYE50505.1"/>
    </source>
</evidence>
<dbReference type="Pfam" id="PF06445">
    <property type="entry name" value="GyrI-like"/>
    <property type="match status" value="1"/>
</dbReference>
<evidence type="ECO:0000259" key="2">
    <source>
        <dbReference type="PROSITE" id="PS50937"/>
    </source>
</evidence>
<gene>
    <name evidence="3" type="ORF">DES52_11723</name>
</gene>
<dbReference type="Gene3D" id="3.20.80.10">
    <property type="entry name" value="Regulatory factor, effector binding domain"/>
    <property type="match status" value="1"/>
</dbReference>
<comment type="caution">
    <text evidence="3">The sequence shown here is derived from an EMBL/GenBank/DDBJ whole genome shotgun (WGS) entry which is preliminary data.</text>
</comment>
<dbReference type="InterPro" id="IPR047057">
    <property type="entry name" value="MerR_fam"/>
</dbReference>
<dbReference type="CDD" id="cd01107">
    <property type="entry name" value="HTH_BmrR"/>
    <property type="match status" value="1"/>
</dbReference>
<keyword evidence="1 3" id="KW-0238">DNA-binding</keyword>
<dbReference type="SUPFAM" id="SSF55136">
    <property type="entry name" value="Probable bacterial effector-binding domain"/>
    <property type="match status" value="1"/>
</dbReference>
<dbReference type="PROSITE" id="PS00552">
    <property type="entry name" value="HTH_MERR_1"/>
    <property type="match status" value="1"/>
</dbReference>
<evidence type="ECO:0000313" key="4">
    <source>
        <dbReference type="Proteomes" id="UP000248326"/>
    </source>
</evidence>
<dbReference type="SUPFAM" id="SSF46955">
    <property type="entry name" value="Putative DNA-binding domain"/>
    <property type="match status" value="1"/>
</dbReference>
<dbReference type="OrthoDB" id="9773308at2"/>
<dbReference type="RefSeq" id="WP_110888273.1">
    <property type="nucleotide sequence ID" value="NZ_QJSX01000017.1"/>
</dbReference>
<dbReference type="PANTHER" id="PTHR30204">
    <property type="entry name" value="REDOX-CYCLING DRUG-SENSING TRANSCRIPTIONAL ACTIVATOR SOXR"/>
    <property type="match status" value="1"/>
</dbReference>
<dbReference type="Pfam" id="PF13411">
    <property type="entry name" value="MerR_1"/>
    <property type="match status" value="1"/>
</dbReference>
<dbReference type="InterPro" id="IPR029442">
    <property type="entry name" value="GyrI-like"/>
</dbReference>
<reference evidence="3 4" key="1">
    <citation type="submission" date="2018-06" db="EMBL/GenBank/DDBJ databases">
        <title>Genomic Encyclopedia of Type Strains, Phase IV (KMG-IV): sequencing the most valuable type-strain genomes for metagenomic binning, comparative biology and taxonomic classification.</title>
        <authorList>
            <person name="Goeker M."/>
        </authorList>
    </citation>
    <scope>NUCLEOTIDE SEQUENCE [LARGE SCALE GENOMIC DNA]</scope>
    <source>
        <strain evidence="3 4">DSM 18048</strain>
    </source>
</reference>
<accession>A0A318S0J5</accession>
<evidence type="ECO:0000256" key="1">
    <source>
        <dbReference type="ARBA" id="ARBA00023125"/>
    </source>
</evidence>
<dbReference type="AlphaFoldDB" id="A0A318S0J5"/>
<dbReference type="PANTHER" id="PTHR30204:SF97">
    <property type="entry name" value="MERR FAMILY REGULATORY PROTEIN"/>
    <property type="match status" value="1"/>
</dbReference>
<dbReference type="EMBL" id="QJSX01000017">
    <property type="protein sequence ID" value="PYE50505.1"/>
    <property type="molecule type" value="Genomic_DNA"/>
</dbReference>
<dbReference type="SMART" id="SM00422">
    <property type="entry name" value="HTH_MERR"/>
    <property type="match status" value="1"/>
</dbReference>
<dbReference type="Proteomes" id="UP000248326">
    <property type="component" value="Unassembled WGS sequence"/>
</dbReference>
<dbReference type="InterPro" id="IPR000551">
    <property type="entry name" value="MerR-type_HTH_dom"/>
</dbReference>
<dbReference type="GO" id="GO:0003677">
    <property type="term" value="F:DNA binding"/>
    <property type="evidence" value="ECO:0007669"/>
    <property type="project" value="UniProtKB-KW"/>
</dbReference>
<dbReference type="SMART" id="SM00871">
    <property type="entry name" value="AraC_E_bind"/>
    <property type="match status" value="1"/>
</dbReference>
<dbReference type="InterPro" id="IPR011256">
    <property type="entry name" value="Reg_factor_effector_dom_sf"/>
</dbReference>
<dbReference type="GO" id="GO:0003700">
    <property type="term" value="F:DNA-binding transcription factor activity"/>
    <property type="evidence" value="ECO:0007669"/>
    <property type="project" value="InterPro"/>
</dbReference>
<proteinExistence type="predicted"/>
<name>A0A318S0J5_9DEIO</name>
<organism evidence="3 4">
    <name type="scientific">Deinococcus yavapaiensis KR-236</name>
    <dbReference type="NCBI Taxonomy" id="694435"/>
    <lineage>
        <taxon>Bacteria</taxon>
        <taxon>Thermotogati</taxon>
        <taxon>Deinococcota</taxon>
        <taxon>Deinococci</taxon>
        <taxon>Deinococcales</taxon>
        <taxon>Deinococcaceae</taxon>
        <taxon>Deinococcus</taxon>
    </lineage>
</organism>
<dbReference type="InterPro" id="IPR009061">
    <property type="entry name" value="DNA-bd_dom_put_sf"/>
</dbReference>
<dbReference type="InterPro" id="IPR010499">
    <property type="entry name" value="AraC_E-bd"/>
</dbReference>
<dbReference type="Gene3D" id="1.10.1660.10">
    <property type="match status" value="1"/>
</dbReference>
<protein>
    <submittedName>
        <fullName evidence="3">DNA-binding transcriptional MerR regulator</fullName>
    </submittedName>
</protein>
<dbReference type="PROSITE" id="PS50937">
    <property type="entry name" value="HTH_MERR_2"/>
    <property type="match status" value="1"/>
</dbReference>
<feature type="domain" description="HTH merR-type" evidence="2">
    <location>
        <begin position="4"/>
        <end position="74"/>
    </location>
</feature>
<sequence>MPARLTISRFAVLTGLSAKTLRYYDDVDLLRPDHVDPLTGYRLYGVAQIQRAVHIRRWRELGVPIDEIRTLLDQPTLAREVLSRHEERLTTEIHDRQVSLAHLRRILQEDPMEYRVEQLPQRQILTIRTRLVPPHYEVIPEALRELVTYQKTRGYRVAAPSFFVHHNDDAGDGSLVEVCVPVEGEVEPAGRIEARTFQGGPAFVGRFVGPYDRTGAAYAVVVEEALRRGLRITGVTVEFYVKSVPDTPNPEEYETDIAFLLDESNASEDDVPSVREAVMLGRAMSVRIDGEVNDDEGLVSRGWVVE</sequence>